<reference evidence="3" key="2">
    <citation type="submission" date="2016-06" db="UniProtKB">
        <authorList>
            <consortium name="WormBaseParasite"/>
        </authorList>
    </citation>
    <scope>IDENTIFICATION</scope>
</reference>
<reference evidence="2" key="1">
    <citation type="submission" date="2014-05" db="EMBL/GenBank/DDBJ databases">
        <title>The genome and life-stage specific transcriptomes of Globodera pallida elucidate key aspects of plant parasitism by a cyst nematode.</title>
        <authorList>
            <person name="Cotton J.A."/>
            <person name="Lilley C.J."/>
            <person name="Jones L.M."/>
            <person name="Kikuchi T."/>
            <person name="Reid A.J."/>
            <person name="Thorpe P."/>
            <person name="Tsai I.J."/>
            <person name="Beasley H."/>
            <person name="Blok V."/>
            <person name="Cock P.J.A."/>
            <person name="Van den Akker S.E."/>
            <person name="Holroyd N."/>
            <person name="Hunt M."/>
            <person name="Mantelin S."/>
            <person name="Naghra H."/>
            <person name="Pain A."/>
            <person name="Palomares-Rius J.E."/>
            <person name="Zarowiecki M."/>
            <person name="Berriman M."/>
            <person name="Jones J.T."/>
            <person name="Urwin P.E."/>
        </authorList>
    </citation>
    <scope>NUCLEOTIDE SEQUENCE [LARGE SCALE GENOMIC DNA]</scope>
    <source>
        <strain evidence="2">Lindley</strain>
    </source>
</reference>
<sequence length="146" mass="14871">RLRSASSNAGTAPTSSASAVGVTLLSSRDNDPLLRNAQPMATTSGTECPYPQNAIPSLVTTGGTFMRATNFVNFGSIFHRRGITSTASGSGGGTAPNARQNTASLDAHQQDEMLNASQMSSALEDLTNVGVHAATSSTNDGVPVST</sequence>
<organism evidence="2 3">
    <name type="scientific">Globodera pallida</name>
    <name type="common">Potato cyst nematode worm</name>
    <name type="synonym">Heterodera pallida</name>
    <dbReference type="NCBI Taxonomy" id="36090"/>
    <lineage>
        <taxon>Eukaryota</taxon>
        <taxon>Metazoa</taxon>
        <taxon>Ecdysozoa</taxon>
        <taxon>Nematoda</taxon>
        <taxon>Chromadorea</taxon>
        <taxon>Rhabditida</taxon>
        <taxon>Tylenchina</taxon>
        <taxon>Tylenchomorpha</taxon>
        <taxon>Tylenchoidea</taxon>
        <taxon>Heteroderidae</taxon>
        <taxon>Heteroderinae</taxon>
        <taxon>Globodera</taxon>
    </lineage>
</organism>
<feature type="region of interest" description="Disordered" evidence="1">
    <location>
        <begin position="1"/>
        <end position="21"/>
    </location>
</feature>
<accession>A0A183CSG3</accession>
<name>A0A183CSG3_GLOPA</name>
<keyword evidence="2" id="KW-1185">Reference proteome</keyword>
<dbReference type="Proteomes" id="UP000050741">
    <property type="component" value="Unassembled WGS sequence"/>
</dbReference>
<feature type="region of interest" description="Disordered" evidence="1">
    <location>
        <begin position="83"/>
        <end position="108"/>
    </location>
</feature>
<evidence type="ECO:0000256" key="1">
    <source>
        <dbReference type="SAM" id="MobiDB-lite"/>
    </source>
</evidence>
<evidence type="ECO:0000313" key="3">
    <source>
        <dbReference type="WBParaSite" id="GPLIN_001582100"/>
    </source>
</evidence>
<proteinExistence type="predicted"/>
<feature type="compositionally biased region" description="Polar residues" evidence="1">
    <location>
        <begin position="1"/>
        <end position="18"/>
    </location>
</feature>
<protein>
    <submittedName>
        <fullName evidence="3">CG10617</fullName>
    </submittedName>
</protein>
<dbReference type="WBParaSite" id="GPLIN_001582100">
    <property type="protein sequence ID" value="GPLIN_001582100"/>
    <property type="gene ID" value="GPLIN_001582100"/>
</dbReference>
<evidence type="ECO:0000313" key="2">
    <source>
        <dbReference type="Proteomes" id="UP000050741"/>
    </source>
</evidence>
<dbReference type="AlphaFoldDB" id="A0A183CSG3"/>